<dbReference type="InterPro" id="IPR035898">
    <property type="entry name" value="TAZ_dom_sf"/>
</dbReference>
<dbReference type="RefSeq" id="XP_016923043.2">
    <property type="nucleotide sequence ID" value="XM_017067554.4"/>
</dbReference>
<evidence type="ECO:0000313" key="16">
    <source>
        <dbReference type="RefSeq" id="XP_016923043.2"/>
    </source>
</evidence>
<evidence type="ECO:0000256" key="11">
    <source>
        <dbReference type="ARBA" id="ARBA00048017"/>
    </source>
</evidence>
<dbReference type="GO" id="GO:0005634">
    <property type="term" value="C:nucleus"/>
    <property type="evidence" value="ECO:0007669"/>
    <property type="project" value="UniProtKB-SubCell"/>
</dbReference>
<keyword evidence="5 12" id="KW-0863">Zinc-finger</keyword>
<dbReference type="GO" id="GO:0005667">
    <property type="term" value="C:transcription regulator complex"/>
    <property type="evidence" value="ECO:0007669"/>
    <property type="project" value="TreeGrafter"/>
</dbReference>
<evidence type="ECO:0000256" key="2">
    <source>
        <dbReference type="ARBA" id="ARBA00013184"/>
    </source>
</evidence>
<dbReference type="InterPro" id="IPR000197">
    <property type="entry name" value="Znf_TAZ"/>
</dbReference>
<evidence type="ECO:0000256" key="12">
    <source>
        <dbReference type="PROSITE-ProRule" id="PRU00203"/>
    </source>
</evidence>
<evidence type="ECO:0000313" key="15">
    <source>
        <dbReference type="Proteomes" id="UP001652628"/>
    </source>
</evidence>
<proteinExistence type="predicted"/>
<feature type="region of interest" description="Disordered" evidence="13">
    <location>
        <begin position="1"/>
        <end position="50"/>
    </location>
</feature>
<dbReference type="EC" id="2.3.1.48" evidence="2"/>
<evidence type="ECO:0000256" key="10">
    <source>
        <dbReference type="ARBA" id="ARBA00023242"/>
    </source>
</evidence>
<dbReference type="GO" id="GO:0031490">
    <property type="term" value="F:chromatin DNA binding"/>
    <property type="evidence" value="ECO:0007669"/>
    <property type="project" value="TreeGrafter"/>
</dbReference>
<dbReference type="PROSITE" id="PS50134">
    <property type="entry name" value="ZF_TAZ"/>
    <property type="match status" value="1"/>
</dbReference>
<reference evidence="16" key="1">
    <citation type="submission" date="2025-08" db="UniProtKB">
        <authorList>
            <consortium name="RefSeq"/>
        </authorList>
    </citation>
    <scope>IDENTIFICATION</scope>
</reference>
<dbReference type="AlphaFoldDB" id="A0AB39YW62"/>
<dbReference type="GeneID" id="108004615"/>
<feature type="domain" description="TAZ-type" evidence="14">
    <location>
        <begin position="54"/>
        <end position="133"/>
    </location>
</feature>
<gene>
    <name evidence="16" type="primary">LOC108004615</name>
</gene>
<evidence type="ECO:0000256" key="8">
    <source>
        <dbReference type="ARBA" id="ARBA00023015"/>
    </source>
</evidence>
<keyword evidence="10" id="KW-0539">Nucleus</keyword>
<keyword evidence="15" id="KW-1185">Reference proteome</keyword>
<dbReference type="SMART" id="SM00551">
    <property type="entry name" value="ZnF_TAZ"/>
    <property type="match status" value="1"/>
</dbReference>
<evidence type="ECO:0000256" key="6">
    <source>
        <dbReference type="ARBA" id="ARBA00022833"/>
    </source>
</evidence>
<evidence type="ECO:0000256" key="13">
    <source>
        <dbReference type="SAM" id="MobiDB-lite"/>
    </source>
</evidence>
<dbReference type="GO" id="GO:0045944">
    <property type="term" value="P:positive regulation of transcription by RNA polymerase II"/>
    <property type="evidence" value="ECO:0007669"/>
    <property type="project" value="TreeGrafter"/>
</dbReference>
<dbReference type="InterPro" id="IPR013178">
    <property type="entry name" value="Histone_AcTrfase_Rtt109/CBP"/>
</dbReference>
<dbReference type="Gene3D" id="1.20.1020.10">
    <property type="entry name" value="TAZ domain"/>
    <property type="match status" value="1"/>
</dbReference>
<name>A0AB39YW62_DROSZ</name>
<dbReference type="GO" id="GO:0004402">
    <property type="term" value="F:histone acetyltransferase activity"/>
    <property type="evidence" value="ECO:0007669"/>
    <property type="project" value="InterPro"/>
</dbReference>
<dbReference type="GO" id="GO:0003713">
    <property type="term" value="F:transcription coactivator activity"/>
    <property type="evidence" value="ECO:0007669"/>
    <property type="project" value="TreeGrafter"/>
</dbReference>
<evidence type="ECO:0000256" key="1">
    <source>
        <dbReference type="ARBA" id="ARBA00004123"/>
    </source>
</evidence>
<evidence type="ECO:0000256" key="3">
    <source>
        <dbReference type="ARBA" id="ARBA00022679"/>
    </source>
</evidence>
<feature type="compositionally biased region" description="Polar residues" evidence="13">
    <location>
        <begin position="15"/>
        <end position="26"/>
    </location>
</feature>
<keyword evidence="9" id="KW-0804">Transcription</keyword>
<dbReference type="PANTHER" id="PTHR13808">
    <property type="entry name" value="CBP/P300-RELATED"/>
    <property type="match status" value="1"/>
</dbReference>
<keyword evidence="6 12" id="KW-0862">Zinc</keyword>
<keyword evidence="8" id="KW-0805">Transcription regulation</keyword>
<evidence type="ECO:0000256" key="9">
    <source>
        <dbReference type="ARBA" id="ARBA00023163"/>
    </source>
</evidence>
<keyword evidence="7" id="KW-0156">Chromatin regulator</keyword>
<keyword evidence="3" id="KW-0808">Transferase</keyword>
<evidence type="ECO:0000256" key="4">
    <source>
        <dbReference type="ARBA" id="ARBA00022723"/>
    </source>
</evidence>
<evidence type="ECO:0000259" key="14">
    <source>
        <dbReference type="PROSITE" id="PS50134"/>
    </source>
</evidence>
<sequence>MRLIMEADGPPSGVDQDQSGANSPQEGETLDGGATADVPAVPGGEARGVAGHVYEDRKRQIQQNLMLLLHAHKCNRQGECRVIYCRVMKTVLVHMTTCPLARDCPVTHCNSSRAILLHYKTCTNRGCIICSIFRRQN</sequence>
<comment type="catalytic activity">
    <reaction evidence="11">
        <text>L-lysyl-[protein] + acetyl-CoA = N(6)-acetyl-L-lysyl-[protein] + CoA + H(+)</text>
        <dbReference type="Rhea" id="RHEA:45948"/>
        <dbReference type="Rhea" id="RHEA-COMP:9752"/>
        <dbReference type="Rhea" id="RHEA-COMP:10731"/>
        <dbReference type="ChEBI" id="CHEBI:15378"/>
        <dbReference type="ChEBI" id="CHEBI:29969"/>
        <dbReference type="ChEBI" id="CHEBI:57287"/>
        <dbReference type="ChEBI" id="CHEBI:57288"/>
        <dbReference type="ChEBI" id="CHEBI:61930"/>
        <dbReference type="EC" id="2.3.1.48"/>
    </reaction>
</comment>
<dbReference type="Pfam" id="PF02135">
    <property type="entry name" value="zf-TAZ"/>
    <property type="match status" value="1"/>
</dbReference>
<keyword evidence="4 12" id="KW-0479">Metal-binding</keyword>
<organism evidence="15 16">
    <name type="scientific">Drosophila suzukii</name>
    <name type="common">Spotted-wing drosophila fruit fly</name>
    <dbReference type="NCBI Taxonomy" id="28584"/>
    <lineage>
        <taxon>Eukaryota</taxon>
        <taxon>Metazoa</taxon>
        <taxon>Ecdysozoa</taxon>
        <taxon>Arthropoda</taxon>
        <taxon>Hexapoda</taxon>
        <taxon>Insecta</taxon>
        <taxon>Pterygota</taxon>
        <taxon>Neoptera</taxon>
        <taxon>Endopterygota</taxon>
        <taxon>Diptera</taxon>
        <taxon>Brachycera</taxon>
        <taxon>Muscomorpha</taxon>
        <taxon>Ephydroidea</taxon>
        <taxon>Drosophilidae</taxon>
        <taxon>Drosophila</taxon>
        <taxon>Sophophora</taxon>
    </lineage>
</organism>
<accession>A0AB39YW62</accession>
<comment type="subcellular location">
    <subcellularLocation>
        <location evidence="1">Nucleus</location>
    </subcellularLocation>
</comment>
<feature type="zinc finger region" description="TAZ-type" evidence="12">
    <location>
        <begin position="54"/>
        <end position="133"/>
    </location>
</feature>
<protein>
    <recommendedName>
        <fullName evidence="2">histone acetyltransferase</fullName>
        <ecNumber evidence="2">2.3.1.48</ecNumber>
    </recommendedName>
</protein>
<dbReference type="Proteomes" id="UP001652628">
    <property type="component" value="Chromosome X"/>
</dbReference>
<dbReference type="GO" id="GO:0008270">
    <property type="term" value="F:zinc ion binding"/>
    <property type="evidence" value="ECO:0007669"/>
    <property type="project" value="UniProtKB-KW"/>
</dbReference>
<evidence type="ECO:0000256" key="5">
    <source>
        <dbReference type="ARBA" id="ARBA00022771"/>
    </source>
</evidence>
<evidence type="ECO:0000256" key="7">
    <source>
        <dbReference type="ARBA" id="ARBA00022853"/>
    </source>
</evidence>
<dbReference type="SUPFAM" id="SSF57933">
    <property type="entry name" value="TAZ domain"/>
    <property type="match status" value="1"/>
</dbReference>
<dbReference type="GO" id="GO:0000123">
    <property type="term" value="C:histone acetyltransferase complex"/>
    <property type="evidence" value="ECO:0007669"/>
    <property type="project" value="TreeGrafter"/>
</dbReference>
<dbReference type="PANTHER" id="PTHR13808:SF1">
    <property type="entry name" value="HISTONE ACETYLTRANSFERASE"/>
    <property type="match status" value="1"/>
</dbReference>